<dbReference type="GO" id="GO:0097038">
    <property type="term" value="C:perinuclear endoplasmic reticulum"/>
    <property type="evidence" value="ECO:0007669"/>
    <property type="project" value="TreeGrafter"/>
</dbReference>
<dbReference type="GO" id="GO:0006887">
    <property type="term" value="P:exocytosis"/>
    <property type="evidence" value="ECO:0007669"/>
    <property type="project" value="TreeGrafter"/>
</dbReference>
<dbReference type="InterPro" id="IPR000648">
    <property type="entry name" value="Oxysterol-bd"/>
</dbReference>
<feature type="compositionally biased region" description="Polar residues" evidence="2">
    <location>
        <begin position="338"/>
        <end position="358"/>
    </location>
</feature>
<dbReference type="Gene3D" id="3.30.70.3490">
    <property type="match status" value="1"/>
</dbReference>
<dbReference type="GO" id="GO:0030011">
    <property type="term" value="P:maintenance of cell polarity"/>
    <property type="evidence" value="ECO:0007669"/>
    <property type="project" value="TreeGrafter"/>
</dbReference>
<evidence type="ECO:0000256" key="1">
    <source>
        <dbReference type="ARBA" id="ARBA00008842"/>
    </source>
</evidence>
<dbReference type="GO" id="GO:0035621">
    <property type="term" value="P:ER to Golgi ceramide transport"/>
    <property type="evidence" value="ECO:0007669"/>
    <property type="project" value="TreeGrafter"/>
</dbReference>
<proteinExistence type="inferred from homology"/>
<name>A0AAW0E3K6_9AGAR</name>
<dbReference type="SUPFAM" id="SSF144000">
    <property type="entry name" value="Oxysterol-binding protein-like"/>
    <property type="match status" value="1"/>
</dbReference>
<feature type="compositionally biased region" description="Basic and acidic residues" evidence="2">
    <location>
        <begin position="695"/>
        <end position="706"/>
    </location>
</feature>
<feature type="compositionally biased region" description="Basic and acidic residues" evidence="2">
    <location>
        <begin position="271"/>
        <end position="286"/>
    </location>
</feature>
<dbReference type="Gene3D" id="2.40.160.120">
    <property type="match status" value="1"/>
</dbReference>
<dbReference type="PANTHER" id="PTHR10972">
    <property type="entry name" value="OXYSTEROL-BINDING PROTEIN-RELATED"/>
    <property type="match status" value="1"/>
</dbReference>
<feature type="compositionally biased region" description="Basic and acidic residues" evidence="2">
    <location>
        <begin position="364"/>
        <end position="383"/>
    </location>
</feature>
<dbReference type="FunFam" id="2.40.160.120:FF:000001">
    <property type="entry name" value="Oxysterol-binding protein"/>
    <property type="match status" value="1"/>
</dbReference>
<dbReference type="GO" id="GO:0120009">
    <property type="term" value="P:intermembrane lipid transfer"/>
    <property type="evidence" value="ECO:0007669"/>
    <property type="project" value="UniProtKB-ARBA"/>
</dbReference>
<dbReference type="Proteomes" id="UP001383192">
    <property type="component" value="Unassembled WGS sequence"/>
</dbReference>
<dbReference type="InterPro" id="IPR037239">
    <property type="entry name" value="OSBP_sf"/>
</dbReference>
<dbReference type="AlphaFoldDB" id="A0AAW0E3K6"/>
<feature type="compositionally biased region" description="Basic and acidic residues" evidence="2">
    <location>
        <begin position="166"/>
        <end position="175"/>
    </location>
</feature>
<dbReference type="GO" id="GO:0006897">
    <property type="term" value="P:endocytosis"/>
    <property type="evidence" value="ECO:0007669"/>
    <property type="project" value="TreeGrafter"/>
</dbReference>
<dbReference type="GO" id="GO:0005886">
    <property type="term" value="C:plasma membrane"/>
    <property type="evidence" value="ECO:0007669"/>
    <property type="project" value="TreeGrafter"/>
</dbReference>
<dbReference type="GO" id="GO:0032541">
    <property type="term" value="C:cortical endoplasmic reticulum"/>
    <property type="evidence" value="ECO:0007669"/>
    <property type="project" value="TreeGrafter"/>
</dbReference>
<feature type="region of interest" description="Disordered" evidence="2">
    <location>
        <begin position="156"/>
        <end position="176"/>
    </location>
</feature>
<gene>
    <name evidence="3" type="primary">OSH3</name>
    <name evidence="3" type="ORF">VNI00_001880</name>
</gene>
<evidence type="ECO:0000313" key="4">
    <source>
        <dbReference type="Proteomes" id="UP001383192"/>
    </source>
</evidence>
<protein>
    <submittedName>
        <fullName evidence="3">Oxysterol-binding protein 3</fullName>
    </submittedName>
</protein>
<sequence>MEPHKPHAYAAARASLSYGLSLSTHANQATASVVIQEGWVLKKRRKKMQGKLRTSLLRSAPIWTPYILLRARSTRPRSDSTTDCCYINCGGTEDFNAWMLAFRKFIAPTPEARRSASIRQSRQGSLKLNKSALVVDEMGATLTELEDAFSELLDNHSKKHHSLGRSKSEKERNKDSSSVFGLFKKGNAHDLCFSMHTHYLLPAHHHTAVEDGPRPDINRTSDAEFSPEQRVRQALTALKTQHTTLMKSIHGLSPLEASGTHSGHPSPLPHTVEEEHDQGQHDEDSAKFSLPFSRNSKRASVDTTLTDSFVEWYDASEGHEGAEVFELDEQTPEIEQPSRITNDSQSSISPNDDTSSLDTDIASLDEKPSDKVEHTPQATSHDENMQIVRRTTLPAPITGDEGSLFAVLKKNVGKDLSTIAFPVTFNEPLTLLQRSAEELEYYDLLNQAGAESDPVQRMQLVAAFAVSSYAHTRHRTGRKGFNPMLAETFEDTRMKFIAEKVRHNPVEMAYHAEGANWELTATSAGKTKFWGKSLEIIPLGTTHVRIGNDHYQWKKPSSFMRNLMVGTKYLEHVGKMVIENTTDNTRCVLEFKQSGYWGASNVVSGTVHDASGEVVSKLEGKWDEQFSHEIDASHFVVLWRATPWPKNTVDYYGFTAFGITLNEITSDIAGKLPPTDSRLRPDVRALEEGDLDTAEAEKNRVEEAQRDRRRRGAEPSPRWFKQQGDEWVYAGGYWEARARGWKGVDMKPLW</sequence>
<dbReference type="GO" id="GO:0034727">
    <property type="term" value="P:piecemeal microautophagy of the nucleus"/>
    <property type="evidence" value="ECO:0007669"/>
    <property type="project" value="TreeGrafter"/>
</dbReference>
<feature type="region of interest" description="Disordered" evidence="2">
    <location>
        <begin position="687"/>
        <end position="718"/>
    </location>
</feature>
<feature type="region of interest" description="Disordered" evidence="2">
    <location>
        <begin position="207"/>
        <end position="229"/>
    </location>
</feature>
<dbReference type="GO" id="GO:0005829">
    <property type="term" value="C:cytosol"/>
    <property type="evidence" value="ECO:0007669"/>
    <property type="project" value="TreeGrafter"/>
</dbReference>
<dbReference type="EMBL" id="JAYKXP010000005">
    <property type="protein sequence ID" value="KAK7058249.1"/>
    <property type="molecule type" value="Genomic_DNA"/>
</dbReference>
<comment type="caution">
    <text evidence="3">The sequence shown here is derived from an EMBL/GenBank/DDBJ whole genome shotgun (WGS) entry which is preliminary data.</text>
</comment>
<feature type="region of interest" description="Disordered" evidence="2">
    <location>
        <begin position="328"/>
        <end position="383"/>
    </location>
</feature>
<evidence type="ECO:0000313" key="3">
    <source>
        <dbReference type="EMBL" id="KAK7058249.1"/>
    </source>
</evidence>
<comment type="similarity">
    <text evidence="1">Belongs to the OSBP family.</text>
</comment>
<accession>A0AAW0E3K6</accession>
<organism evidence="3 4">
    <name type="scientific">Paramarasmius palmivorus</name>
    <dbReference type="NCBI Taxonomy" id="297713"/>
    <lineage>
        <taxon>Eukaryota</taxon>
        <taxon>Fungi</taxon>
        <taxon>Dikarya</taxon>
        <taxon>Basidiomycota</taxon>
        <taxon>Agaricomycotina</taxon>
        <taxon>Agaricomycetes</taxon>
        <taxon>Agaricomycetidae</taxon>
        <taxon>Agaricales</taxon>
        <taxon>Marasmiineae</taxon>
        <taxon>Marasmiaceae</taxon>
        <taxon>Paramarasmius</taxon>
    </lineage>
</organism>
<reference evidence="3 4" key="1">
    <citation type="submission" date="2024-01" db="EMBL/GenBank/DDBJ databases">
        <title>A draft genome for a cacao thread blight-causing isolate of Paramarasmius palmivorus.</title>
        <authorList>
            <person name="Baruah I.K."/>
            <person name="Bukari Y."/>
            <person name="Amoako-Attah I."/>
            <person name="Meinhardt L.W."/>
            <person name="Bailey B.A."/>
            <person name="Cohen S.P."/>
        </authorList>
    </citation>
    <scope>NUCLEOTIDE SEQUENCE [LARGE SCALE GENOMIC DNA]</scope>
    <source>
        <strain evidence="3 4">GH-12</strain>
    </source>
</reference>
<dbReference type="Pfam" id="PF01237">
    <property type="entry name" value="Oxysterol_BP"/>
    <property type="match status" value="1"/>
</dbReference>
<feature type="region of interest" description="Disordered" evidence="2">
    <location>
        <begin position="253"/>
        <end position="291"/>
    </location>
</feature>
<evidence type="ECO:0000256" key="2">
    <source>
        <dbReference type="SAM" id="MobiDB-lite"/>
    </source>
</evidence>
<dbReference type="PANTHER" id="PTHR10972:SF203">
    <property type="entry name" value="OXYSTEROL-BINDING PROTEIN HOMOLOG 3"/>
    <property type="match status" value="1"/>
</dbReference>
<keyword evidence="4" id="KW-1185">Reference proteome</keyword>
<dbReference type="GO" id="GO:0032934">
    <property type="term" value="F:sterol binding"/>
    <property type="evidence" value="ECO:0007669"/>
    <property type="project" value="TreeGrafter"/>
</dbReference>